<dbReference type="SMART" id="SM00345">
    <property type="entry name" value="HTH_GNTR"/>
    <property type="match status" value="1"/>
</dbReference>
<dbReference type="InterPro" id="IPR000524">
    <property type="entry name" value="Tscrpt_reg_HTH_GntR"/>
</dbReference>
<dbReference type="SUPFAM" id="SSF48008">
    <property type="entry name" value="GntR ligand-binding domain-like"/>
    <property type="match status" value="1"/>
</dbReference>
<dbReference type="PANTHER" id="PTHR43537">
    <property type="entry name" value="TRANSCRIPTIONAL REGULATOR, GNTR FAMILY"/>
    <property type="match status" value="1"/>
</dbReference>
<evidence type="ECO:0000256" key="3">
    <source>
        <dbReference type="ARBA" id="ARBA00023163"/>
    </source>
</evidence>
<dbReference type="STRING" id="1798182.GA0061081_101302"/>
<dbReference type="PANTHER" id="PTHR43537:SF7">
    <property type="entry name" value="EXU REGULON TRANSCRIPTIONAL REGULATOR"/>
    <property type="match status" value="1"/>
</dbReference>
<organism evidence="5 6">
    <name type="scientific">Gilliamella bombicola</name>
    <dbReference type="NCBI Taxonomy" id="1798182"/>
    <lineage>
        <taxon>Bacteria</taxon>
        <taxon>Pseudomonadati</taxon>
        <taxon>Pseudomonadota</taxon>
        <taxon>Gammaproteobacteria</taxon>
        <taxon>Orbales</taxon>
        <taxon>Orbaceae</taxon>
        <taxon>Gilliamella</taxon>
    </lineage>
</organism>
<dbReference type="EMBL" id="FMAQ01000001">
    <property type="protein sequence ID" value="SCB79000.1"/>
    <property type="molecule type" value="Genomic_DNA"/>
</dbReference>
<dbReference type="InterPro" id="IPR011711">
    <property type="entry name" value="GntR_C"/>
</dbReference>
<dbReference type="AlphaFoldDB" id="A0A1C3Z9M1"/>
<reference evidence="6" key="1">
    <citation type="submission" date="2016-08" db="EMBL/GenBank/DDBJ databases">
        <authorList>
            <person name="Varghese N."/>
            <person name="Submissions Spin"/>
        </authorList>
    </citation>
    <scope>NUCLEOTIDE SEQUENCE [LARGE SCALE GENOMIC DNA]</scope>
    <source>
        <strain evidence="6">R-53248</strain>
    </source>
</reference>
<accession>A0A1C3Z9M1</accession>
<dbReference type="SUPFAM" id="SSF46785">
    <property type="entry name" value="Winged helix' DNA-binding domain"/>
    <property type="match status" value="1"/>
</dbReference>
<name>A0A1C3Z9M1_9GAMM</name>
<dbReference type="SMART" id="SM00895">
    <property type="entry name" value="FCD"/>
    <property type="match status" value="1"/>
</dbReference>
<dbReference type="InterPro" id="IPR036388">
    <property type="entry name" value="WH-like_DNA-bd_sf"/>
</dbReference>
<sequence length="275" mass="32223">MLFYNDEQFRNYVKVTMTQEQNEYQRLYQIIATELKKRIINGTYPVGSKLPSERLICEELEVSRSVVREAIIMLEVEGFVDARKGSGIHVIANSLQSNILTSSPGLNFSTTGPFELLQARQLIESNIAEFAATQITKDDIVKLLEIQHNAKKEDHYRDSNWDLKFHTQIAMITRNTALTTIVQETWRQRTLNPLWKKLHEHVQQQDIESWWEEHDKILEALINRDPKAAKLAMWQHLENTKKMLFDAISEDFETKRDHYLFSDNPVVSINEDNYE</sequence>
<evidence type="ECO:0000256" key="2">
    <source>
        <dbReference type="ARBA" id="ARBA00023125"/>
    </source>
</evidence>
<dbReference type="InterPro" id="IPR036390">
    <property type="entry name" value="WH_DNA-bd_sf"/>
</dbReference>
<dbReference type="Pfam" id="PF07729">
    <property type="entry name" value="FCD"/>
    <property type="match status" value="1"/>
</dbReference>
<evidence type="ECO:0000313" key="5">
    <source>
        <dbReference type="EMBL" id="SCB79000.1"/>
    </source>
</evidence>
<dbReference type="PRINTS" id="PR00035">
    <property type="entry name" value="HTHGNTR"/>
</dbReference>
<dbReference type="GO" id="GO:0003700">
    <property type="term" value="F:DNA-binding transcription factor activity"/>
    <property type="evidence" value="ECO:0007669"/>
    <property type="project" value="InterPro"/>
</dbReference>
<evidence type="ECO:0000259" key="4">
    <source>
        <dbReference type="PROSITE" id="PS50949"/>
    </source>
</evidence>
<dbReference type="CDD" id="cd07377">
    <property type="entry name" value="WHTH_GntR"/>
    <property type="match status" value="1"/>
</dbReference>
<evidence type="ECO:0000256" key="1">
    <source>
        <dbReference type="ARBA" id="ARBA00023015"/>
    </source>
</evidence>
<dbReference type="NCBIfam" id="NF008571">
    <property type="entry name" value="PRK11523.1"/>
    <property type="match status" value="1"/>
</dbReference>
<evidence type="ECO:0000313" key="6">
    <source>
        <dbReference type="Proteomes" id="UP000199670"/>
    </source>
</evidence>
<dbReference type="InterPro" id="IPR008920">
    <property type="entry name" value="TF_FadR/GntR_C"/>
</dbReference>
<keyword evidence="2 5" id="KW-0238">DNA-binding</keyword>
<keyword evidence="1" id="KW-0805">Transcription regulation</keyword>
<keyword evidence="3" id="KW-0804">Transcription</keyword>
<feature type="domain" description="HTH gntR-type" evidence="4">
    <location>
        <begin position="25"/>
        <end position="93"/>
    </location>
</feature>
<proteinExistence type="predicted"/>
<protein>
    <submittedName>
        <fullName evidence="5">DNA-binding transcriptional regulator, FadR family</fullName>
    </submittedName>
</protein>
<dbReference type="PROSITE" id="PS50949">
    <property type="entry name" value="HTH_GNTR"/>
    <property type="match status" value="1"/>
</dbReference>
<keyword evidence="6" id="KW-1185">Reference proteome</keyword>
<dbReference type="Gene3D" id="1.20.120.530">
    <property type="entry name" value="GntR ligand-binding domain-like"/>
    <property type="match status" value="1"/>
</dbReference>
<dbReference type="GO" id="GO:0003677">
    <property type="term" value="F:DNA binding"/>
    <property type="evidence" value="ECO:0007669"/>
    <property type="project" value="UniProtKB-KW"/>
</dbReference>
<dbReference type="Gene3D" id="1.10.10.10">
    <property type="entry name" value="Winged helix-like DNA-binding domain superfamily/Winged helix DNA-binding domain"/>
    <property type="match status" value="1"/>
</dbReference>
<gene>
    <name evidence="5" type="ORF">GA0061081_101302</name>
</gene>
<dbReference type="Pfam" id="PF00392">
    <property type="entry name" value="GntR"/>
    <property type="match status" value="1"/>
</dbReference>
<dbReference type="Proteomes" id="UP000199670">
    <property type="component" value="Unassembled WGS sequence"/>
</dbReference>